<keyword evidence="4" id="KW-1185">Reference proteome</keyword>
<name>A0A9W4H6Z2_9ACTN</name>
<dbReference type="AlphaFoldDB" id="A0A9W4H6Z2"/>
<sequence length="94" mass="9642">MLSTTGDRVAAERRDRAVPTASDVLPAPRTAPGAAGPLEPQEPPEGLRPPAVAAAPADEPQGCLYALSQPPLMLFLLVIGGLLGLGAAYDLIFL</sequence>
<evidence type="ECO:0000256" key="2">
    <source>
        <dbReference type="SAM" id="Phobius"/>
    </source>
</evidence>
<dbReference type="EMBL" id="CAJVAX010000021">
    <property type="protein sequence ID" value="CAG7655136.1"/>
    <property type="molecule type" value="Genomic_DNA"/>
</dbReference>
<keyword evidence="2" id="KW-1133">Transmembrane helix</keyword>
<proteinExistence type="predicted"/>
<feature type="compositionally biased region" description="Low complexity" evidence="1">
    <location>
        <begin position="26"/>
        <end position="39"/>
    </location>
</feature>
<feature type="transmembrane region" description="Helical" evidence="2">
    <location>
        <begin position="72"/>
        <end position="92"/>
    </location>
</feature>
<organism evidence="3 4">
    <name type="scientific">Actinacidiphila bryophytorum</name>
    <dbReference type="NCBI Taxonomy" id="1436133"/>
    <lineage>
        <taxon>Bacteria</taxon>
        <taxon>Bacillati</taxon>
        <taxon>Actinomycetota</taxon>
        <taxon>Actinomycetes</taxon>
        <taxon>Kitasatosporales</taxon>
        <taxon>Streptomycetaceae</taxon>
        <taxon>Actinacidiphila</taxon>
    </lineage>
</organism>
<keyword evidence="2" id="KW-0812">Transmembrane</keyword>
<keyword evidence="2" id="KW-0472">Membrane</keyword>
<dbReference type="RefSeq" id="WP_205047517.1">
    <property type="nucleotide sequence ID" value="NZ_CAJVAX010000021.1"/>
</dbReference>
<evidence type="ECO:0000313" key="4">
    <source>
        <dbReference type="Proteomes" id="UP001153328"/>
    </source>
</evidence>
<evidence type="ECO:0000256" key="1">
    <source>
        <dbReference type="SAM" id="MobiDB-lite"/>
    </source>
</evidence>
<dbReference type="Proteomes" id="UP001153328">
    <property type="component" value="Unassembled WGS sequence"/>
</dbReference>
<feature type="region of interest" description="Disordered" evidence="1">
    <location>
        <begin position="1"/>
        <end position="55"/>
    </location>
</feature>
<evidence type="ECO:0000313" key="3">
    <source>
        <dbReference type="EMBL" id="CAG7655136.1"/>
    </source>
</evidence>
<reference evidence="3" key="1">
    <citation type="submission" date="2021-06" db="EMBL/GenBank/DDBJ databases">
        <authorList>
            <person name="Arsene-Ploetze F."/>
        </authorList>
    </citation>
    <scope>NUCLEOTIDE SEQUENCE</scope>
    <source>
        <strain evidence="3">SBRY1</strain>
    </source>
</reference>
<gene>
    <name evidence="3" type="ORF">SBRY_70026</name>
</gene>
<comment type="caution">
    <text evidence="3">The sequence shown here is derived from an EMBL/GenBank/DDBJ whole genome shotgun (WGS) entry which is preliminary data.</text>
</comment>
<protein>
    <submittedName>
        <fullName evidence="3">Uncharacterized protein</fullName>
    </submittedName>
</protein>
<accession>A0A9W4H6Z2</accession>